<name>A0A1B1Z0F3_9BACL</name>
<keyword evidence="3" id="KW-1185">Reference proteome</keyword>
<evidence type="ECO:0000313" key="3">
    <source>
        <dbReference type="Proteomes" id="UP000077412"/>
    </source>
</evidence>
<dbReference type="EMBL" id="CP016761">
    <property type="protein sequence ID" value="ANX10962.1"/>
    <property type="molecule type" value="Genomic_DNA"/>
</dbReference>
<dbReference type="Proteomes" id="UP000077412">
    <property type="component" value="Chromosome"/>
</dbReference>
<reference evidence="2 3" key="1">
    <citation type="submission" date="2016-08" db="EMBL/GenBank/DDBJ databases">
        <title>Complete genome sequence of Fictibacillus arsenicus G25-54, a strain with toxicity to nematodes and a potential arsenic-resistance activity.</title>
        <authorList>
            <person name="Zheng Z."/>
        </authorList>
    </citation>
    <scope>NUCLEOTIDE SEQUENCE [LARGE SCALE GENOMIC DNA]</scope>
    <source>
        <strain evidence="2 3">G25-54</strain>
    </source>
</reference>
<feature type="transmembrane region" description="Helical" evidence="1">
    <location>
        <begin position="41"/>
        <end position="60"/>
    </location>
</feature>
<feature type="transmembrane region" description="Helical" evidence="1">
    <location>
        <begin position="67"/>
        <end position="88"/>
    </location>
</feature>
<organism evidence="2 3">
    <name type="scientific">Fictibacillus arsenicus</name>
    <dbReference type="NCBI Taxonomy" id="255247"/>
    <lineage>
        <taxon>Bacteria</taxon>
        <taxon>Bacillati</taxon>
        <taxon>Bacillota</taxon>
        <taxon>Bacilli</taxon>
        <taxon>Bacillales</taxon>
        <taxon>Fictibacillaceae</taxon>
        <taxon>Fictibacillus</taxon>
    </lineage>
</organism>
<evidence type="ECO:0000256" key="1">
    <source>
        <dbReference type="SAM" id="Phobius"/>
    </source>
</evidence>
<dbReference type="RefSeq" id="WP_066286360.1">
    <property type="nucleotide sequence ID" value="NZ_CP016761.1"/>
</dbReference>
<proteinExistence type="predicted"/>
<dbReference type="KEGG" id="far:ABE41_002905"/>
<keyword evidence="1" id="KW-0472">Membrane</keyword>
<sequence>MKSDHSLKVLILLCIGITLLGVIFSNEAVVSYFNNNPILNYFLIGVVLLAGVFGAVIFVMGRTGQKFSLNIFVIGLVLAMIFIAFGLMKKFI</sequence>
<accession>A0A1B1Z0F3</accession>
<protein>
    <submittedName>
        <fullName evidence="2">Uncharacterized protein</fullName>
    </submittedName>
</protein>
<keyword evidence="1" id="KW-0812">Transmembrane</keyword>
<gene>
    <name evidence="2" type="ORF">ABE41_002905</name>
</gene>
<keyword evidence="1" id="KW-1133">Transmembrane helix</keyword>
<dbReference type="AlphaFoldDB" id="A0A1B1Z0F3"/>
<evidence type="ECO:0000313" key="2">
    <source>
        <dbReference type="EMBL" id="ANX10962.1"/>
    </source>
</evidence>
<dbReference type="STRING" id="255247.ABE41_002905"/>